<evidence type="ECO:0000256" key="1">
    <source>
        <dbReference type="SAM" id="SignalP"/>
    </source>
</evidence>
<dbReference type="Pfam" id="PF00059">
    <property type="entry name" value="Lectin_C"/>
    <property type="match status" value="1"/>
</dbReference>
<dbReference type="WBParaSite" id="Pan_g2297.t1">
    <property type="protein sequence ID" value="Pan_g2297.t1"/>
    <property type="gene ID" value="Pan_g2297"/>
</dbReference>
<reference evidence="3" key="1">
    <citation type="journal article" date="2013" name="Genetics">
        <title>The draft genome and transcriptome of Panagrellus redivivus are shaped by the harsh demands of a free-living lifestyle.</title>
        <authorList>
            <person name="Srinivasan J."/>
            <person name="Dillman A.R."/>
            <person name="Macchietto M.G."/>
            <person name="Heikkinen L."/>
            <person name="Lakso M."/>
            <person name="Fracchia K.M."/>
            <person name="Antoshechkin I."/>
            <person name="Mortazavi A."/>
            <person name="Wong G."/>
            <person name="Sternberg P.W."/>
        </authorList>
    </citation>
    <scope>NUCLEOTIDE SEQUENCE [LARGE SCALE GENOMIC DNA]</scope>
    <source>
        <strain evidence="3">MT8872</strain>
    </source>
</reference>
<organism evidence="3 4">
    <name type="scientific">Panagrellus redivivus</name>
    <name type="common">Microworm</name>
    <dbReference type="NCBI Taxonomy" id="6233"/>
    <lineage>
        <taxon>Eukaryota</taxon>
        <taxon>Metazoa</taxon>
        <taxon>Ecdysozoa</taxon>
        <taxon>Nematoda</taxon>
        <taxon>Chromadorea</taxon>
        <taxon>Rhabditida</taxon>
        <taxon>Tylenchina</taxon>
        <taxon>Panagrolaimomorpha</taxon>
        <taxon>Panagrolaimoidea</taxon>
        <taxon>Panagrolaimidae</taxon>
        <taxon>Panagrellus</taxon>
    </lineage>
</organism>
<proteinExistence type="predicted"/>
<dbReference type="SMART" id="SM00034">
    <property type="entry name" value="CLECT"/>
    <property type="match status" value="1"/>
</dbReference>
<dbReference type="PROSITE" id="PS50041">
    <property type="entry name" value="C_TYPE_LECTIN_2"/>
    <property type="match status" value="1"/>
</dbReference>
<dbReference type="CDD" id="cd00037">
    <property type="entry name" value="CLECT"/>
    <property type="match status" value="1"/>
</dbReference>
<name>A0A7E4VNF0_PANRE</name>
<dbReference type="InterPro" id="IPR050111">
    <property type="entry name" value="C-type_lectin/snaclec_domain"/>
</dbReference>
<dbReference type="PANTHER" id="PTHR22803">
    <property type="entry name" value="MANNOSE, PHOSPHOLIPASE, LECTIN RECEPTOR RELATED"/>
    <property type="match status" value="1"/>
</dbReference>
<evidence type="ECO:0000313" key="4">
    <source>
        <dbReference type="WBParaSite" id="Pan_g2297.t1"/>
    </source>
</evidence>
<keyword evidence="3" id="KW-1185">Reference proteome</keyword>
<dbReference type="Gene3D" id="3.10.100.10">
    <property type="entry name" value="Mannose-Binding Protein A, subunit A"/>
    <property type="match status" value="1"/>
</dbReference>
<sequence length="165" mass="18856">MLAYGLFIFPLAATVFQLNAYPVTTTTYSPYPTYPTNRCAVYNGIQSSTTTQCFIFVNQTLTFIQAENYCQTNFGGHLASINSAFDNMLIIDYARIRFDVVGLFYIGLLDINADDNWKWQDGTPVDYTDWVVDLPFHPSCVNMDISSAKWYTFDCYTQAFFLCSF</sequence>
<dbReference type="InterPro" id="IPR016186">
    <property type="entry name" value="C-type_lectin-like/link_sf"/>
</dbReference>
<dbReference type="AlphaFoldDB" id="A0A7E4VNF0"/>
<dbReference type="InterPro" id="IPR016187">
    <property type="entry name" value="CTDL_fold"/>
</dbReference>
<evidence type="ECO:0000313" key="3">
    <source>
        <dbReference type="Proteomes" id="UP000492821"/>
    </source>
</evidence>
<feature type="signal peptide" evidence="1">
    <location>
        <begin position="1"/>
        <end position="20"/>
    </location>
</feature>
<dbReference type="SUPFAM" id="SSF56436">
    <property type="entry name" value="C-type lectin-like"/>
    <property type="match status" value="1"/>
</dbReference>
<reference evidence="4" key="2">
    <citation type="submission" date="2020-10" db="UniProtKB">
        <authorList>
            <consortium name="WormBaseParasite"/>
        </authorList>
    </citation>
    <scope>IDENTIFICATION</scope>
</reference>
<protein>
    <submittedName>
        <fullName evidence="4">C-type lectin domain-containing protein</fullName>
    </submittedName>
</protein>
<dbReference type="Proteomes" id="UP000492821">
    <property type="component" value="Unassembled WGS sequence"/>
</dbReference>
<evidence type="ECO:0000259" key="2">
    <source>
        <dbReference type="PROSITE" id="PS50041"/>
    </source>
</evidence>
<accession>A0A7E4VNF0</accession>
<feature type="domain" description="C-type lectin" evidence="2">
    <location>
        <begin position="49"/>
        <end position="164"/>
    </location>
</feature>
<feature type="chain" id="PRO_5028964570" evidence="1">
    <location>
        <begin position="21"/>
        <end position="165"/>
    </location>
</feature>
<dbReference type="InterPro" id="IPR001304">
    <property type="entry name" value="C-type_lectin-like"/>
</dbReference>
<keyword evidence="1" id="KW-0732">Signal</keyword>